<dbReference type="PROSITE" id="PS50222">
    <property type="entry name" value="EF_HAND_2"/>
    <property type="match status" value="2"/>
</dbReference>
<evidence type="ECO:0000313" key="7">
    <source>
        <dbReference type="WBParaSite" id="SSLN_0001975401-mRNA-1"/>
    </source>
</evidence>
<protein>
    <submittedName>
        <fullName evidence="7">Calcyphosin-like protein</fullName>
    </submittedName>
</protein>
<dbReference type="InterPro" id="IPR051581">
    <property type="entry name" value="Ca-bind"/>
</dbReference>
<proteinExistence type="predicted"/>
<name>A0A183TRD3_SCHSO</name>
<dbReference type="STRING" id="70667.A0A183TRD3"/>
<reference evidence="7" key="1">
    <citation type="submission" date="2016-06" db="UniProtKB">
        <authorList>
            <consortium name="WormBaseParasite"/>
        </authorList>
    </citation>
    <scope>IDENTIFICATION</scope>
</reference>
<evidence type="ECO:0000313" key="6">
    <source>
        <dbReference type="Proteomes" id="UP000275846"/>
    </source>
</evidence>
<dbReference type="Gene3D" id="1.10.238.10">
    <property type="entry name" value="EF-hand"/>
    <property type="match status" value="2"/>
</dbReference>
<sequence>MKGCADFGVQISKEECQEVFQAIDKDNSGTIDFDEFLQALRPPLSNARLNLINQAFIKMDKTKDGVITAEDLKGVYNVSKHPKYLNGEWTEDQVFAEYLKTFEVGGEVDATVTKEEFINYYSGLSASIDNDAYFDLMMRNAFKL</sequence>
<dbReference type="CDD" id="cd00051">
    <property type="entry name" value="EFh"/>
    <property type="match status" value="1"/>
</dbReference>
<dbReference type="InterPro" id="IPR002048">
    <property type="entry name" value="EF_hand_dom"/>
</dbReference>
<dbReference type="EMBL" id="UYSU01046042">
    <property type="protein sequence ID" value="VDM05417.1"/>
    <property type="molecule type" value="Genomic_DNA"/>
</dbReference>
<feature type="domain" description="EF-hand" evidence="4">
    <location>
        <begin position="47"/>
        <end position="82"/>
    </location>
</feature>
<dbReference type="PANTHER" id="PTHR34524:SF6">
    <property type="entry name" value="CALCYPHOSINE LIKE"/>
    <property type="match status" value="1"/>
</dbReference>
<dbReference type="PROSITE" id="PS00018">
    <property type="entry name" value="EF_HAND_1"/>
    <property type="match status" value="1"/>
</dbReference>
<feature type="domain" description="EF-hand" evidence="4">
    <location>
        <begin position="11"/>
        <end position="46"/>
    </location>
</feature>
<evidence type="ECO:0000313" key="5">
    <source>
        <dbReference type="EMBL" id="VDM05417.1"/>
    </source>
</evidence>
<reference evidence="5 6" key="2">
    <citation type="submission" date="2018-11" db="EMBL/GenBank/DDBJ databases">
        <authorList>
            <consortium name="Pathogen Informatics"/>
        </authorList>
    </citation>
    <scope>NUCLEOTIDE SEQUENCE [LARGE SCALE GENOMIC DNA]</scope>
    <source>
        <strain evidence="5 6">NST_G2</strain>
    </source>
</reference>
<organism evidence="7">
    <name type="scientific">Schistocephalus solidus</name>
    <name type="common">Tapeworm</name>
    <dbReference type="NCBI Taxonomy" id="70667"/>
    <lineage>
        <taxon>Eukaryota</taxon>
        <taxon>Metazoa</taxon>
        <taxon>Spiralia</taxon>
        <taxon>Lophotrochozoa</taxon>
        <taxon>Platyhelminthes</taxon>
        <taxon>Cestoda</taxon>
        <taxon>Eucestoda</taxon>
        <taxon>Diphyllobothriidea</taxon>
        <taxon>Diphyllobothriidae</taxon>
        <taxon>Schistocephalus</taxon>
    </lineage>
</organism>
<keyword evidence="6" id="KW-1185">Reference proteome</keyword>
<evidence type="ECO:0000259" key="4">
    <source>
        <dbReference type="PROSITE" id="PS50222"/>
    </source>
</evidence>
<evidence type="ECO:0000256" key="3">
    <source>
        <dbReference type="ARBA" id="ARBA00022837"/>
    </source>
</evidence>
<dbReference type="InterPro" id="IPR011992">
    <property type="entry name" value="EF-hand-dom_pair"/>
</dbReference>
<dbReference type="SMART" id="SM00054">
    <property type="entry name" value="EFh"/>
    <property type="match status" value="2"/>
</dbReference>
<dbReference type="Proteomes" id="UP000275846">
    <property type="component" value="Unassembled WGS sequence"/>
</dbReference>
<dbReference type="GO" id="GO:0005509">
    <property type="term" value="F:calcium ion binding"/>
    <property type="evidence" value="ECO:0007669"/>
    <property type="project" value="InterPro"/>
</dbReference>
<evidence type="ECO:0000256" key="1">
    <source>
        <dbReference type="ARBA" id="ARBA00022723"/>
    </source>
</evidence>
<dbReference type="AlphaFoldDB" id="A0A183TRD3"/>
<dbReference type="SUPFAM" id="SSF47473">
    <property type="entry name" value="EF-hand"/>
    <property type="match status" value="1"/>
</dbReference>
<keyword evidence="3" id="KW-0106">Calcium</keyword>
<dbReference type="WBParaSite" id="SSLN_0001975401-mRNA-1">
    <property type="protein sequence ID" value="SSLN_0001975401-mRNA-1"/>
    <property type="gene ID" value="SSLN_0001975401"/>
</dbReference>
<dbReference type="PANTHER" id="PTHR34524">
    <property type="entry name" value="CALCYPHOSIN"/>
    <property type="match status" value="1"/>
</dbReference>
<keyword evidence="2" id="KW-0677">Repeat</keyword>
<accession>A0A183TRD3</accession>
<dbReference type="Pfam" id="PF13833">
    <property type="entry name" value="EF-hand_8"/>
    <property type="match status" value="1"/>
</dbReference>
<gene>
    <name evidence="5" type="ORF">SSLN_LOCUS19031</name>
</gene>
<dbReference type="InterPro" id="IPR018247">
    <property type="entry name" value="EF_Hand_1_Ca_BS"/>
</dbReference>
<evidence type="ECO:0000256" key="2">
    <source>
        <dbReference type="ARBA" id="ARBA00022737"/>
    </source>
</evidence>
<keyword evidence="1" id="KW-0479">Metal-binding</keyword>
<dbReference type="Pfam" id="PF13202">
    <property type="entry name" value="EF-hand_5"/>
    <property type="match status" value="1"/>
</dbReference>
<dbReference type="OrthoDB" id="444540at2759"/>